<dbReference type="InterPro" id="IPR000014">
    <property type="entry name" value="PAS"/>
</dbReference>
<dbReference type="GO" id="GO:0016791">
    <property type="term" value="F:phosphatase activity"/>
    <property type="evidence" value="ECO:0007669"/>
    <property type="project" value="TreeGrafter"/>
</dbReference>
<evidence type="ECO:0000256" key="1">
    <source>
        <dbReference type="ARBA" id="ARBA00022801"/>
    </source>
</evidence>
<sequence>MVSRPAPASAPPPPMTGDGGPPGFDAFGRAVLEDVRDAVFLQDAGGAVRWANPAARALAGDAEPHLHPIAETVTSGASPRAGGTRAPAEPGAGHVELAGRRRPARIRALPGGWHAWTVPADDVPQRRVGDFLAEAGPRLAAARGRHGTARVIAELAASALADTVFVLLPTTRGRWEWWSCERPAAQGHGRIRRVPAQVAPVLAATFGATGPPQQAPVPAPEVATLPSVVADRFAGHADVSVVSLGPNASAGVTGALLLGRRGDAEFGAEQARAVAGFAVAAGTALANAQRYARQEEATRGLETTLRPIDPPELDGARFETWYEPAGGVLAVGGDFFDVLPHDDGSAFLVLGDVCGKGPEAAALTGRVRHALTALAMVERDGRTLLRLLNELLIAGGSSRFATLVLGTAKPSDGGVGLTLASGGHPAPLIVRRSGVVEEVTVPGTLVGISPQARFAEAEVRLERGDVCVLYTDGITEARNRHDQTELFGDDRLRAVLTAAAGQPAREVVRKLRQAVRDWLGSSAHDDIAVLAVECAD</sequence>
<dbReference type="EMBL" id="JMQI01000014">
    <property type="protein sequence ID" value="KDN22809.1"/>
    <property type="molecule type" value="Genomic_DNA"/>
</dbReference>
<feature type="domain" description="PPM-type phosphatase" evidence="3">
    <location>
        <begin position="313"/>
        <end position="534"/>
    </location>
</feature>
<organism evidence="4 5">
    <name type="scientific">Amycolatopsis rifamycinica</name>
    <dbReference type="NCBI Taxonomy" id="287986"/>
    <lineage>
        <taxon>Bacteria</taxon>
        <taxon>Bacillati</taxon>
        <taxon>Actinomycetota</taxon>
        <taxon>Actinomycetes</taxon>
        <taxon>Pseudonocardiales</taxon>
        <taxon>Pseudonocardiaceae</taxon>
        <taxon>Amycolatopsis</taxon>
    </lineage>
</organism>
<reference evidence="4 5" key="1">
    <citation type="submission" date="2014-05" db="EMBL/GenBank/DDBJ databases">
        <title>Draft genome sequence of Amycolatopsis rifamycinica DSM 46095.</title>
        <authorList>
            <person name="Lal R."/>
            <person name="Saxena A."/>
            <person name="Kumari R."/>
            <person name="Mukherjee U."/>
            <person name="Singh P."/>
            <person name="Sangwan N."/>
            <person name="Mahato N.K."/>
        </authorList>
    </citation>
    <scope>NUCLEOTIDE SEQUENCE [LARGE SCALE GENOMIC DNA]</scope>
    <source>
        <strain evidence="4 5">DSM 46095</strain>
    </source>
</reference>
<feature type="region of interest" description="Disordered" evidence="2">
    <location>
        <begin position="1"/>
        <end position="26"/>
    </location>
</feature>
<feature type="region of interest" description="Disordered" evidence="2">
    <location>
        <begin position="72"/>
        <end position="99"/>
    </location>
</feature>
<dbReference type="InterPro" id="IPR036457">
    <property type="entry name" value="PPM-type-like_dom_sf"/>
</dbReference>
<keyword evidence="4" id="KW-0808">Transferase</keyword>
<accession>A0A066UF80</accession>
<dbReference type="eggNOG" id="COG2208">
    <property type="taxonomic scope" value="Bacteria"/>
</dbReference>
<dbReference type="Pfam" id="PF07228">
    <property type="entry name" value="SpoIIE"/>
    <property type="match status" value="1"/>
</dbReference>
<dbReference type="InterPro" id="IPR001932">
    <property type="entry name" value="PPM-type_phosphatase-like_dom"/>
</dbReference>
<dbReference type="Gene3D" id="3.60.40.10">
    <property type="entry name" value="PPM-type phosphatase domain"/>
    <property type="match status" value="1"/>
</dbReference>
<dbReference type="AlphaFoldDB" id="A0A066UF80"/>
<gene>
    <name evidence="4" type="ORF">DV20_07175</name>
</gene>
<name>A0A066UF80_9PSEU</name>
<keyword evidence="4" id="KW-0418">Kinase</keyword>
<protein>
    <submittedName>
        <fullName evidence="4">Histidine kinase</fullName>
    </submittedName>
</protein>
<dbReference type="RefSeq" id="WP_043777503.1">
    <property type="nucleotide sequence ID" value="NZ_JMQI01000014.1"/>
</dbReference>
<evidence type="ECO:0000313" key="5">
    <source>
        <dbReference type="Proteomes" id="UP000027345"/>
    </source>
</evidence>
<dbReference type="PANTHER" id="PTHR43156">
    <property type="entry name" value="STAGE II SPORULATION PROTEIN E-RELATED"/>
    <property type="match status" value="1"/>
</dbReference>
<evidence type="ECO:0000313" key="4">
    <source>
        <dbReference type="EMBL" id="KDN22809.1"/>
    </source>
</evidence>
<proteinExistence type="predicted"/>
<dbReference type="STRING" id="287986.DV20_07175"/>
<dbReference type="SUPFAM" id="SSF81606">
    <property type="entry name" value="PP2C-like"/>
    <property type="match status" value="1"/>
</dbReference>
<dbReference type="Pfam" id="PF13188">
    <property type="entry name" value="PAS_8"/>
    <property type="match status" value="1"/>
</dbReference>
<evidence type="ECO:0000259" key="3">
    <source>
        <dbReference type="SMART" id="SM00331"/>
    </source>
</evidence>
<dbReference type="SMART" id="SM00331">
    <property type="entry name" value="PP2C_SIG"/>
    <property type="match status" value="1"/>
</dbReference>
<dbReference type="Proteomes" id="UP000027345">
    <property type="component" value="Unassembled WGS sequence"/>
</dbReference>
<keyword evidence="5" id="KW-1185">Reference proteome</keyword>
<evidence type="ECO:0000256" key="2">
    <source>
        <dbReference type="SAM" id="MobiDB-lite"/>
    </source>
</evidence>
<dbReference type="InterPro" id="IPR052016">
    <property type="entry name" value="Bact_Sigma-Reg"/>
</dbReference>
<keyword evidence="1" id="KW-0378">Hydrolase</keyword>
<comment type="caution">
    <text evidence="4">The sequence shown here is derived from an EMBL/GenBank/DDBJ whole genome shotgun (WGS) entry which is preliminary data.</text>
</comment>
<dbReference type="OrthoDB" id="5241041at2"/>
<dbReference type="GO" id="GO:0016301">
    <property type="term" value="F:kinase activity"/>
    <property type="evidence" value="ECO:0007669"/>
    <property type="project" value="UniProtKB-KW"/>
</dbReference>
<dbReference type="PANTHER" id="PTHR43156:SF2">
    <property type="entry name" value="STAGE II SPORULATION PROTEIN E"/>
    <property type="match status" value="1"/>
</dbReference>